<dbReference type="Pfam" id="PF00225">
    <property type="entry name" value="Kinesin"/>
    <property type="match status" value="1"/>
</dbReference>
<organism evidence="14 15">
    <name type="scientific">Stentor coeruleus</name>
    <dbReference type="NCBI Taxonomy" id="5963"/>
    <lineage>
        <taxon>Eukaryota</taxon>
        <taxon>Sar</taxon>
        <taxon>Alveolata</taxon>
        <taxon>Ciliophora</taxon>
        <taxon>Postciliodesmatophora</taxon>
        <taxon>Heterotrichea</taxon>
        <taxon>Heterotrichida</taxon>
        <taxon>Stentoridae</taxon>
        <taxon>Stentor</taxon>
    </lineage>
</organism>
<name>A0A1R2CK78_9CILI</name>
<evidence type="ECO:0000256" key="6">
    <source>
        <dbReference type="ARBA" id="ARBA00023054"/>
    </source>
</evidence>
<dbReference type="PROSITE" id="PS00411">
    <property type="entry name" value="KINESIN_MOTOR_1"/>
    <property type="match status" value="1"/>
</dbReference>
<dbReference type="InterPro" id="IPR027640">
    <property type="entry name" value="Kinesin-like_fam"/>
</dbReference>
<feature type="domain" description="Kinesin motor" evidence="13">
    <location>
        <begin position="3"/>
        <end position="327"/>
    </location>
</feature>
<protein>
    <recommendedName>
        <fullName evidence="11">Kinesin-like protein</fullName>
    </recommendedName>
</protein>
<evidence type="ECO:0000256" key="2">
    <source>
        <dbReference type="ARBA" id="ARBA00022490"/>
    </source>
</evidence>
<comment type="subcellular location">
    <subcellularLocation>
        <location evidence="1">Cytoplasm</location>
        <location evidence="1">Cytoskeleton</location>
    </subcellularLocation>
</comment>
<dbReference type="InterPro" id="IPR019821">
    <property type="entry name" value="Kinesin_motor_CS"/>
</dbReference>
<dbReference type="GO" id="GO:0005524">
    <property type="term" value="F:ATP binding"/>
    <property type="evidence" value="ECO:0007669"/>
    <property type="project" value="UniProtKB-UniRule"/>
</dbReference>
<dbReference type="SMART" id="SM00129">
    <property type="entry name" value="KISc"/>
    <property type="match status" value="1"/>
</dbReference>
<dbReference type="GO" id="GO:0005874">
    <property type="term" value="C:microtubule"/>
    <property type="evidence" value="ECO:0007669"/>
    <property type="project" value="UniProtKB-KW"/>
</dbReference>
<evidence type="ECO:0000256" key="8">
    <source>
        <dbReference type="ARBA" id="ARBA00023212"/>
    </source>
</evidence>
<feature type="binding site" evidence="10">
    <location>
        <begin position="86"/>
        <end position="93"/>
    </location>
    <ligand>
        <name>ATP</name>
        <dbReference type="ChEBI" id="CHEBI:30616"/>
    </ligand>
</feature>
<dbReference type="OrthoDB" id="3176171at2759"/>
<evidence type="ECO:0000256" key="1">
    <source>
        <dbReference type="ARBA" id="ARBA00004245"/>
    </source>
</evidence>
<keyword evidence="15" id="KW-1185">Reference proteome</keyword>
<keyword evidence="8" id="KW-0206">Cytoskeleton</keyword>
<dbReference type="EMBL" id="MPUH01000126">
    <property type="protein sequence ID" value="OMJ89407.1"/>
    <property type="molecule type" value="Genomic_DNA"/>
</dbReference>
<evidence type="ECO:0000313" key="15">
    <source>
        <dbReference type="Proteomes" id="UP000187209"/>
    </source>
</evidence>
<evidence type="ECO:0000256" key="11">
    <source>
        <dbReference type="RuleBase" id="RU000394"/>
    </source>
</evidence>
<keyword evidence="6 12" id="KW-0175">Coiled coil</keyword>
<dbReference type="InterPro" id="IPR027417">
    <property type="entry name" value="P-loop_NTPase"/>
</dbReference>
<evidence type="ECO:0000256" key="4">
    <source>
        <dbReference type="ARBA" id="ARBA00022741"/>
    </source>
</evidence>
<feature type="coiled-coil region" evidence="12">
    <location>
        <begin position="638"/>
        <end position="712"/>
    </location>
</feature>
<sequence length="801" mass="91084">MCSIRVICRLRPENKIEQESGAGSCISYTDTTIKIKLQERSEEVHDFTFDRICGSKVPQQEVFEYAARPVVEGVLDGYNGTIFAYGQTGSGKTFTMEGPDINNQELKGIIPRMMDALFQGLVDASESIEFTLRVSFLEIYLERIHDLLDTTKTNLQVKEDKIRGIYVQNATEIYVSSPLEMMKVMAAGSGNRSIAATRMNERSSRSHSIFCVNVEQKDHKGNKKSGRLYFVDLAGSECVGKTNVSGQQLKEAQMINKSLSALGNVINALTEKGVSYVPYRDSKLTRILQESIGGNSQTSLIIACSMSSYNDKETLSTLRFGQRAKKIQNKPVVNQERNSKELLKQIENLQNELRKQAEIINNIHKYIVQKHPEEKSLIKEIAAIIDGSFVMEKSSTAGSSEKNDSEYSLTLLKQHIEIVKLHEELQVIKLEKKETEDELGYRTKELCESEVAISELQKDMMQERAGFNKITEDLQGQIDKLTAETHTCAIKTSKAARVCERLKSDLLIINKEIPKSEAWSEILCKSIDESITLLLTISDFPTKNLETLDQILTTESSIYENIKIAELQSQLDSVSEKLYEKTSQVHNLEVKYCMQEKELDSLRNTCELLSKQLDTKVKNIEDERASVALEMRYKDIEIEELRKMFEIEREKYENLKSISVSGFESDAQDQVDELRAERQKLFEEIVSLRRDLDMREEQLHTALQKNKRLERQISLQVAHKPSGSMSRAISPGKDEFEEIRFTRKISKPIRGGGGNFSNFQRNNQIFSNNNDYLFRRKSVEKISNQGGLKSMIKDIFGGLLG</sequence>
<dbReference type="AlphaFoldDB" id="A0A1R2CK78"/>
<dbReference type="GO" id="GO:0008017">
    <property type="term" value="F:microtubule binding"/>
    <property type="evidence" value="ECO:0007669"/>
    <property type="project" value="InterPro"/>
</dbReference>
<evidence type="ECO:0000313" key="14">
    <source>
        <dbReference type="EMBL" id="OMJ89407.1"/>
    </source>
</evidence>
<keyword evidence="2" id="KW-0963">Cytoplasm</keyword>
<keyword evidence="3 11" id="KW-0493">Microtubule</keyword>
<dbReference type="GO" id="GO:0007010">
    <property type="term" value="P:cytoskeleton organization"/>
    <property type="evidence" value="ECO:0007669"/>
    <property type="project" value="UniProtKB-ARBA"/>
</dbReference>
<comment type="similarity">
    <text evidence="9">Belongs to the TRAFAC class myosin-kinesin ATPase superfamily. Kinesin family. KIN-5/BimC subfamily.</text>
</comment>
<dbReference type="Gene3D" id="3.40.850.10">
    <property type="entry name" value="Kinesin motor domain"/>
    <property type="match status" value="1"/>
</dbReference>
<keyword evidence="4 10" id="KW-0547">Nucleotide-binding</keyword>
<evidence type="ECO:0000256" key="9">
    <source>
        <dbReference type="ARBA" id="ARBA00034704"/>
    </source>
</evidence>
<feature type="coiled-coil region" evidence="12">
    <location>
        <begin position="332"/>
        <end position="363"/>
    </location>
</feature>
<dbReference type="SUPFAM" id="SSF52540">
    <property type="entry name" value="P-loop containing nucleoside triphosphate hydrolases"/>
    <property type="match status" value="1"/>
</dbReference>
<dbReference type="PANTHER" id="PTHR47968">
    <property type="entry name" value="CENTROMERE PROTEIN E"/>
    <property type="match status" value="1"/>
</dbReference>
<evidence type="ECO:0000256" key="5">
    <source>
        <dbReference type="ARBA" id="ARBA00022840"/>
    </source>
</evidence>
<dbReference type="GO" id="GO:0007018">
    <property type="term" value="P:microtubule-based movement"/>
    <property type="evidence" value="ECO:0007669"/>
    <property type="project" value="InterPro"/>
</dbReference>
<proteinExistence type="inferred from homology"/>
<accession>A0A1R2CK78</accession>
<dbReference type="PANTHER" id="PTHR47968:SF75">
    <property type="entry name" value="CENTROMERE-ASSOCIATED PROTEIN E"/>
    <property type="match status" value="1"/>
</dbReference>
<dbReference type="CDD" id="cd01369">
    <property type="entry name" value="KISc_KHC_KIF5"/>
    <property type="match status" value="1"/>
</dbReference>
<dbReference type="PRINTS" id="PR00380">
    <property type="entry name" value="KINESINHEAVY"/>
</dbReference>
<keyword evidence="7 10" id="KW-0505">Motor protein</keyword>
<evidence type="ECO:0000256" key="10">
    <source>
        <dbReference type="PROSITE-ProRule" id="PRU00283"/>
    </source>
</evidence>
<keyword evidence="5 10" id="KW-0067">ATP-binding</keyword>
<comment type="caution">
    <text evidence="14">The sequence shown here is derived from an EMBL/GenBank/DDBJ whole genome shotgun (WGS) entry which is preliminary data.</text>
</comment>
<reference evidence="14 15" key="1">
    <citation type="submission" date="2016-11" db="EMBL/GenBank/DDBJ databases">
        <title>The macronuclear genome of Stentor coeruleus: a giant cell with tiny introns.</title>
        <authorList>
            <person name="Slabodnick M."/>
            <person name="Ruby J.G."/>
            <person name="Reiff S.B."/>
            <person name="Swart E.C."/>
            <person name="Gosai S."/>
            <person name="Prabakaran S."/>
            <person name="Witkowska E."/>
            <person name="Larue G.E."/>
            <person name="Fisher S."/>
            <person name="Freeman R.M."/>
            <person name="Gunawardena J."/>
            <person name="Chu W."/>
            <person name="Stover N.A."/>
            <person name="Gregory B.D."/>
            <person name="Nowacki M."/>
            <person name="Derisi J."/>
            <person name="Roy S.W."/>
            <person name="Marshall W.F."/>
            <person name="Sood P."/>
        </authorList>
    </citation>
    <scope>NUCLEOTIDE SEQUENCE [LARGE SCALE GENOMIC DNA]</scope>
    <source>
        <strain evidence="14">WM001</strain>
    </source>
</reference>
<dbReference type="FunFam" id="3.40.850.10:FF:000019">
    <property type="entry name" value="Kinesin-like protein KIN-5D"/>
    <property type="match status" value="1"/>
</dbReference>
<evidence type="ECO:0000256" key="3">
    <source>
        <dbReference type="ARBA" id="ARBA00022701"/>
    </source>
</evidence>
<dbReference type="PROSITE" id="PS50067">
    <property type="entry name" value="KINESIN_MOTOR_2"/>
    <property type="match status" value="1"/>
</dbReference>
<gene>
    <name evidence="14" type="ORF">SteCoe_8404</name>
</gene>
<evidence type="ECO:0000256" key="7">
    <source>
        <dbReference type="ARBA" id="ARBA00023175"/>
    </source>
</evidence>
<dbReference type="GO" id="GO:0003777">
    <property type="term" value="F:microtubule motor activity"/>
    <property type="evidence" value="ECO:0007669"/>
    <property type="project" value="InterPro"/>
</dbReference>
<dbReference type="Proteomes" id="UP000187209">
    <property type="component" value="Unassembled WGS sequence"/>
</dbReference>
<evidence type="ECO:0000256" key="12">
    <source>
        <dbReference type="SAM" id="Coils"/>
    </source>
</evidence>
<evidence type="ECO:0000259" key="13">
    <source>
        <dbReference type="PROSITE" id="PS50067"/>
    </source>
</evidence>
<dbReference type="InterPro" id="IPR001752">
    <property type="entry name" value="Kinesin_motor_dom"/>
</dbReference>
<dbReference type="InterPro" id="IPR036961">
    <property type="entry name" value="Kinesin_motor_dom_sf"/>
</dbReference>